<dbReference type="GO" id="GO:0020037">
    <property type="term" value="F:heme binding"/>
    <property type="evidence" value="ECO:0007669"/>
    <property type="project" value="InterPro"/>
</dbReference>
<evidence type="ECO:0000313" key="5">
    <source>
        <dbReference type="EMBL" id="MDQ0363585.1"/>
    </source>
</evidence>
<evidence type="ECO:0000256" key="1">
    <source>
        <dbReference type="ARBA" id="ARBA00001971"/>
    </source>
</evidence>
<dbReference type="Proteomes" id="UP001240236">
    <property type="component" value="Unassembled WGS sequence"/>
</dbReference>
<dbReference type="GO" id="GO:0004497">
    <property type="term" value="F:monooxygenase activity"/>
    <property type="evidence" value="ECO:0007669"/>
    <property type="project" value="UniProtKB-KW"/>
</dbReference>
<keyword evidence="3 4" id="KW-0349">Heme</keyword>
<proteinExistence type="inferred from homology"/>
<keyword evidence="4" id="KW-0503">Monooxygenase</keyword>
<dbReference type="PROSITE" id="PS00086">
    <property type="entry name" value="CYTOCHROME_P450"/>
    <property type="match status" value="1"/>
</dbReference>
<dbReference type="InterPro" id="IPR036396">
    <property type="entry name" value="Cyt_P450_sf"/>
</dbReference>
<dbReference type="PANTHER" id="PTHR24305">
    <property type="entry name" value="CYTOCHROME P450"/>
    <property type="match status" value="1"/>
</dbReference>
<dbReference type="EMBL" id="JAUSUZ010000001">
    <property type="protein sequence ID" value="MDQ0363585.1"/>
    <property type="molecule type" value="Genomic_DNA"/>
</dbReference>
<name>A0AAE4AUA8_9ACTN</name>
<dbReference type="InterPro" id="IPR050121">
    <property type="entry name" value="Cytochrome_P450_monoxygenase"/>
</dbReference>
<keyword evidence="6" id="KW-1185">Reference proteome</keyword>
<keyword evidence="3 4" id="KW-0408">Iron</keyword>
<dbReference type="AlphaFoldDB" id="A0AAE4AUA8"/>
<dbReference type="Gene3D" id="1.10.630.10">
    <property type="entry name" value="Cytochrome P450"/>
    <property type="match status" value="1"/>
</dbReference>
<dbReference type="InterPro" id="IPR001128">
    <property type="entry name" value="Cyt_P450"/>
</dbReference>
<comment type="cofactor">
    <cofactor evidence="1 3">
        <name>heme</name>
        <dbReference type="ChEBI" id="CHEBI:30413"/>
    </cofactor>
</comment>
<accession>A0AAE4AUA8</accession>
<dbReference type="Pfam" id="PF00067">
    <property type="entry name" value="p450"/>
    <property type="match status" value="1"/>
</dbReference>
<dbReference type="PRINTS" id="PR00463">
    <property type="entry name" value="EP450I"/>
</dbReference>
<dbReference type="SUPFAM" id="SSF48264">
    <property type="entry name" value="Cytochrome P450"/>
    <property type="match status" value="1"/>
</dbReference>
<dbReference type="GO" id="GO:0005506">
    <property type="term" value="F:iron ion binding"/>
    <property type="evidence" value="ECO:0007669"/>
    <property type="project" value="InterPro"/>
</dbReference>
<dbReference type="PRINTS" id="PR00385">
    <property type="entry name" value="P450"/>
</dbReference>
<evidence type="ECO:0000256" key="2">
    <source>
        <dbReference type="ARBA" id="ARBA00010617"/>
    </source>
</evidence>
<dbReference type="GO" id="GO:0016705">
    <property type="term" value="F:oxidoreductase activity, acting on paired donors, with incorporation or reduction of molecular oxygen"/>
    <property type="evidence" value="ECO:0007669"/>
    <property type="project" value="InterPro"/>
</dbReference>
<reference evidence="5 6" key="1">
    <citation type="submission" date="2023-07" db="EMBL/GenBank/DDBJ databases">
        <title>Sequencing the genomes of 1000 actinobacteria strains.</title>
        <authorList>
            <person name="Klenk H.-P."/>
        </authorList>
    </citation>
    <scope>NUCLEOTIDE SEQUENCE [LARGE SCALE GENOMIC DNA]</scope>
    <source>
        <strain evidence="5 6">DSM 44709</strain>
    </source>
</reference>
<dbReference type="PANTHER" id="PTHR24305:SF166">
    <property type="entry name" value="CYTOCHROME P450 12A4, MITOCHONDRIAL-RELATED"/>
    <property type="match status" value="1"/>
</dbReference>
<dbReference type="InterPro" id="IPR002401">
    <property type="entry name" value="Cyt_P450_E_grp-I"/>
</dbReference>
<dbReference type="InterPro" id="IPR017972">
    <property type="entry name" value="Cyt_P450_CS"/>
</dbReference>
<dbReference type="RefSeq" id="WP_307234326.1">
    <property type="nucleotide sequence ID" value="NZ_JAUSUZ010000001.1"/>
</dbReference>
<sequence>MNPVRTVDDLTGPRPLPMVGNLVQMRTDRAGHRVYDRWAHEYGPTYLLRFGKMPIVVSGDGPIVEAVLRDRPDGFTRTRVGPVLESLGVDGVFGAEGATWRRLRKMAARSLSGAYLRDYFTAVARSAARLHARWTAAAQAGAPVDVLDDVRRFTLDVSTALAIGHDLNSLGTAGDGLHSRLAELFPEVGRRLYAPVPLHRFVTLPRDRRREATIREVGALVRERHAQARARMATGAAPATFLEALVAPLDDEREFTHEELVGNVLTMMLAGQDTTSSLIAWTLHHLAEDPDTQERVRAEAATVLREFGPPADPAALRGLRHTDAAIQESLRLRPVVPVMGFRPTRHTVLHGTGYDLSLPAGQSILLLLSHGARAVPDPDEFRPKRWFGTMTAQPFFPFGAGPRFCPGHNLALLEATLVVGLACRDFRMAPDGGKVGEKLAFTAFPTALRLRPQLRPEAAGATRR</sequence>
<keyword evidence="4" id="KW-0560">Oxidoreductase</keyword>
<organism evidence="5 6">
    <name type="scientific">Catenuloplanes indicus</name>
    <dbReference type="NCBI Taxonomy" id="137267"/>
    <lineage>
        <taxon>Bacteria</taxon>
        <taxon>Bacillati</taxon>
        <taxon>Actinomycetota</taxon>
        <taxon>Actinomycetes</taxon>
        <taxon>Micromonosporales</taxon>
        <taxon>Micromonosporaceae</taxon>
        <taxon>Catenuloplanes</taxon>
    </lineage>
</organism>
<comment type="similarity">
    <text evidence="2 4">Belongs to the cytochrome P450 family.</text>
</comment>
<evidence type="ECO:0000313" key="6">
    <source>
        <dbReference type="Proteomes" id="UP001240236"/>
    </source>
</evidence>
<gene>
    <name evidence="5" type="ORF">J2S42_000254</name>
</gene>
<keyword evidence="3 4" id="KW-0479">Metal-binding</keyword>
<comment type="caution">
    <text evidence="5">The sequence shown here is derived from an EMBL/GenBank/DDBJ whole genome shotgun (WGS) entry which is preliminary data.</text>
</comment>
<protein>
    <submittedName>
        <fullName evidence="5">Cytochrome P450</fullName>
    </submittedName>
</protein>
<feature type="binding site" description="axial binding residue" evidence="3">
    <location>
        <position position="405"/>
    </location>
    <ligand>
        <name>heme</name>
        <dbReference type="ChEBI" id="CHEBI:30413"/>
    </ligand>
    <ligandPart>
        <name>Fe</name>
        <dbReference type="ChEBI" id="CHEBI:18248"/>
    </ligandPart>
</feature>
<evidence type="ECO:0000256" key="4">
    <source>
        <dbReference type="RuleBase" id="RU000461"/>
    </source>
</evidence>
<evidence type="ECO:0000256" key="3">
    <source>
        <dbReference type="PIRSR" id="PIRSR602401-1"/>
    </source>
</evidence>